<dbReference type="InterPro" id="IPR037066">
    <property type="entry name" value="Plug_dom_sf"/>
</dbReference>
<dbReference type="SUPFAM" id="SSF49464">
    <property type="entry name" value="Carboxypeptidase regulatory domain-like"/>
    <property type="match status" value="1"/>
</dbReference>
<keyword evidence="4" id="KW-0675">Receptor</keyword>
<evidence type="ECO:0000259" key="3">
    <source>
        <dbReference type="Pfam" id="PF07715"/>
    </source>
</evidence>
<proteinExistence type="inferred from homology"/>
<comment type="similarity">
    <text evidence="1">Belongs to the TonB-dependent receptor family.</text>
</comment>
<keyword evidence="5" id="KW-1185">Reference proteome</keyword>
<dbReference type="PATRIC" id="fig|693979.3.peg.411"/>
<dbReference type="EMBL" id="CP002352">
    <property type="protein sequence ID" value="ADV42408.1"/>
    <property type="molecule type" value="Genomic_DNA"/>
</dbReference>
<protein>
    <submittedName>
        <fullName evidence="4">TonB-dependent receptor plug</fullName>
    </submittedName>
</protein>
<keyword evidence="1" id="KW-0813">Transport</keyword>
<dbReference type="Pfam" id="PF07715">
    <property type="entry name" value="Plug"/>
    <property type="match status" value="1"/>
</dbReference>
<dbReference type="InterPro" id="IPR012910">
    <property type="entry name" value="Plug_dom"/>
</dbReference>
<dbReference type="OrthoDB" id="9768177at2"/>
<dbReference type="InterPro" id="IPR008969">
    <property type="entry name" value="CarboxyPept-like_regulatory"/>
</dbReference>
<keyword evidence="2" id="KW-0732">Signal</keyword>
<dbReference type="InterPro" id="IPR023997">
    <property type="entry name" value="TonB-dep_OMP_SusC/RagA_CS"/>
</dbReference>
<keyword evidence="1" id="KW-0812">Transmembrane</keyword>
<dbReference type="AlphaFoldDB" id="E6SUX2"/>
<dbReference type="HOGENOM" id="CLU_004317_0_1_10"/>
<evidence type="ECO:0000256" key="1">
    <source>
        <dbReference type="PROSITE-ProRule" id="PRU01360"/>
    </source>
</evidence>
<dbReference type="RefSeq" id="WP_013546025.1">
    <property type="nucleotide sequence ID" value="NC_014933.1"/>
</dbReference>
<dbReference type="PROSITE" id="PS52016">
    <property type="entry name" value="TONB_DEPENDENT_REC_3"/>
    <property type="match status" value="1"/>
</dbReference>
<evidence type="ECO:0000313" key="4">
    <source>
        <dbReference type="EMBL" id="ADV42408.1"/>
    </source>
</evidence>
<keyword evidence="1" id="KW-1134">Transmembrane beta strand</keyword>
<dbReference type="Proteomes" id="UP000008630">
    <property type="component" value="Chromosome"/>
</dbReference>
<gene>
    <name evidence="4" type="ordered locus">Bache_0381</name>
</gene>
<dbReference type="NCBIfam" id="TIGR04057">
    <property type="entry name" value="SusC_RagA_signa"/>
    <property type="match status" value="1"/>
</dbReference>
<keyword evidence="1" id="KW-0998">Cell outer membrane</keyword>
<dbReference type="Gene3D" id="2.170.130.10">
    <property type="entry name" value="TonB-dependent receptor, plug domain"/>
    <property type="match status" value="1"/>
</dbReference>
<dbReference type="GO" id="GO:0009279">
    <property type="term" value="C:cell outer membrane"/>
    <property type="evidence" value="ECO:0007669"/>
    <property type="project" value="UniProtKB-SubCell"/>
</dbReference>
<dbReference type="SUPFAM" id="SSF56935">
    <property type="entry name" value="Porins"/>
    <property type="match status" value="1"/>
</dbReference>
<feature type="chain" id="PRO_5003211118" evidence="2">
    <location>
        <begin position="23"/>
        <end position="1084"/>
    </location>
</feature>
<dbReference type="Gene3D" id="2.60.40.1120">
    <property type="entry name" value="Carboxypeptidase-like, regulatory domain"/>
    <property type="match status" value="1"/>
</dbReference>
<organism evidence="4 5">
    <name type="scientific">Bacteroides helcogenes (strain ATCC 35417 / DSM 20613 / JCM 6297 / CCUG 15421 / P 36-108)</name>
    <dbReference type="NCBI Taxonomy" id="693979"/>
    <lineage>
        <taxon>Bacteria</taxon>
        <taxon>Pseudomonadati</taxon>
        <taxon>Bacteroidota</taxon>
        <taxon>Bacteroidia</taxon>
        <taxon>Bacteroidales</taxon>
        <taxon>Bacteroidaceae</taxon>
        <taxon>Bacteroides</taxon>
    </lineage>
</organism>
<dbReference type="STRING" id="693979.Bache_0381"/>
<dbReference type="eggNOG" id="COG1629">
    <property type="taxonomic scope" value="Bacteria"/>
</dbReference>
<evidence type="ECO:0000256" key="2">
    <source>
        <dbReference type="SAM" id="SignalP"/>
    </source>
</evidence>
<dbReference type="InterPro" id="IPR039426">
    <property type="entry name" value="TonB-dep_rcpt-like"/>
</dbReference>
<reference evidence="4 5" key="2">
    <citation type="journal article" date="2011" name="Stand. Genomic Sci.">
        <title>Complete genome sequence of Bacteroides helcogenes type strain (P 36-108).</title>
        <authorList>
            <person name="Pati A."/>
            <person name="Gronow S."/>
            <person name="Zeytun A."/>
            <person name="Lapidus A."/>
            <person name="Nolan M."/>
            <person name="Hammon N."/>
            <person name="Deshpande S."/>
            <person name="Cheng J.F."/>
            <person name="Tapia R."/>
            <person name="Han C."/>
            <person name="Goodwin L."/>
            <person name="Pitluck S."/>
            <person name="Liolios K."/>
            <person name="Pagani I."/>
            <person name="Ivanova N."/>
            <person name="Mavromatis K."/>
            <person name="Chen A."/>
            <person name="Palaniappan K."/>
            <person name="Land M."/>
            <person name="Hauser L."/>
            <person name="Chang Y.J."/>
            <person name="Jeffries C.D."/>
            <person name="Detter J.C."/>
            <person name="Brambilla E."/>
            <person name="Rohde M."/>
            <person name="Goker M."/>
            <person name="Woyke T."/>
            <person name="Bristow J."/>
            <person name="Eisen J.A."/>
            <person name="Markowitz V."/>
            <person name="Hugenholtz P."/>
            <person name="Kyrpides N.C."/>
            <person name="Klenk H.P."/>
            <person name="Lucas S."/>
        </authorList>
    </citation>
    <scope>NUCLEOTIDE SEQUENCE [LARGE SCALE GENOMIC DNA]</scope>
    <source>
        <strain evidence="5">ATCC 35417 / DSM 20613 / JCM 6297 / CCUG 15421 / P 36-108</strain>
    </source>
</reference>
<dbReference type="NCBIfam" id="TIGR04056">
    <property type="entry name" value="OMP_RagA_SusC"/>
    <property type="match status" value="1"/>
</dbReference>
<dbReference type="KEGG" id="bhl:Bache_0381"/>
<evidence type="ECO:0000313" key="5">
    <source>
        <dbReference type="Proteomes" id="UP000008630"/>
    </source>
</evidence>
<reference key="1">
    <citation type="submission" date="2010-11" db="EMBL/GenBank/DDBJ databases">
        <title>The complete genome of Bacteroides helcogenes P 36-108.</title>
        <authorList>
            <consortium name="US DOE Joint Genome Institute (JGI-PGF)"/>
            <person name="Lucas S."/>
            <person name="Copeland A."/>
            <person name="Lapidus A."/>
            <person name="Bruce D."/>
            <person name="Goodwin L."/>
            <person name="Pitluck S."/>
            <person name="Kyrpides N."/>
            <person name="Mavromatis K."/>
            <person name="Ivanova N."/>
            <person name="Zeytun A."/>
            <person name="Brettin T."/>
            <person name="Detter J.C."/>
            <person name="Tapia R."/>
            <person name="Han C."/>
            <person name="Land M."/>
            <person name="Hauser L."/>
            <person name="Markowitz V."/>
            <person name="Cheng J.-F."/>
            <person name="Hugenholtz P."/>
            <person name="Woyke T."/>
            <person name="Wu D."/>
            <person name="Gronow S."/>
            <person name="Wellnitz S."/>
            <person name="Brambilla E."/>
            <person name="Klenk H.-P."/>
            <person name="Eisen J.A."/>
        </authorList>
    </citation>
    <scope>NUCLEOTIDE SEQUENCE</scope>
    <source>
        <strain>P 36-108</strain>
    </source>
</reference>
<accession>E6SUX2</accession>
<dbReference type="InterPro" id="IPR023996">
    <property type="entry name" value="TonB-dep_OMP_SusC/RagA"/>
</dbReference>
<comment type="subcellular location">
    <subcellularLocation>
        <location evidence="1">Cell outer membrane</location>
        <topology evidence="1">Multi-pass membrane protein</topology>
    </subcellularLocation>
</comment>
<dbReference type="Pfam" id="PF13715">
    <property type="entry name" value="CarbopepD_reg_2"/>
    <property type="match status" value="1"/>
</dbReference>
<feature type="signal peptide" evidence="2">
    <location>
        <begin position="1"/>
        <end position="22"/>
    </location>
</feature>
<feature type="domain" description="TonB-dependent receptor plug" evidence="3">
    <location>
        <begin position="117"/>
        <end position="227"/>
    </location>
</feature>
<keyword evidence="1" id="KW-0472">Membrane</keyword>
<name>E6SUX2_BACT6</name>
<sequence>MYKRTFSLLALLLLLVGQSIRAQITECKGIVRSAEDNQPIVGALVKVVGTTDGGITDLEGRFYIKNLSSGSSLRLQASSIGYKTQEIPLKAYNEIVMQAENQMLDEVVIVAYGNSSKKALTGAVAQINEKALRSRALTTPLSALEGAAPGVQIANNMGDMNHPGFSMTIRGLGSVNGSSAPLIVLDGLVLEYSDVFSDINPNDIASISVLKDASATALYGNRAANGVVLITTKTGKGDRLSVEANIKQGTYSRGLPGYEKMGVKDWMETYWKATQRSYMVDKNMTAADAAATTTANLVKNMGVNVFDRADAEVFDGNGNLVANMLPSYNDTDWMDAITRNGYRQEYNVSASAATEKYDFYASAGYLSENGYIKTTDMNRTTARLKANFRPNSWFKGGINLSGNVSEGSYLDYSTDGFTSVKNPFVTLERMAPIYSYYAHNEDGSLVLGSDGNPTYNLNQAYLGNRNIIYEMYNNVHKAKRTTLNGDVYGTISFLKDFNFTVRGNLYSFANNKREYQNAVSGEGMNTGILTRSFSNFKQMRFTEELNWAHDFDKHHIDAFLAHEAYKLHLESDNAIKMGQKMDMVFPELSNFNTANTVSGGESEYTTESYLMRARYNYADTYFAEASFRRDGSSRFYNPWGNFWSVGAAWLISNEAFMQPVTAVNSLKLRASYGETGNDEISNTSTNFYPYQAIYGGYTVGYGGFGALTVKQNYNEALTWEKNATFDVAVEARLFNRLNVTLEYYDRQSKNLLFSVFNPLSAGATDIYFASGGTNTGMSVVNRNVGNVSNRGWELAVNADVLTQKDWKWNVGVNLTLPSNKITTLPGHTDIANGIQRFSEGHSIYEFYMTQWAGVDQANGRGVYIADPEQATETNLAKGNIFQLDNGEYYTYNATYGKEDWSGSALPDCYGSISSELNYKDFTLSLLGTWSIGGKIFDSNYAWLALFNTDKYSALHKDLLNAWTAAPAGITEESTSASRIDANGTPRIDISKEAAYFATTSSPSSTRFLVDAGYFCMKNISLQYRVPQSLVQRMGIQGLSFTGSVENAFTLTARKGLNPQYGFSGTQAVTYVPARVFSISANIKF</sequence>